<feature type="transmembrane region" description="Helical" evidence="1">
    <location>
        <begin position="131"/>
        <end position="151"/>
    </location>
</feature>
<dbReference type="PANTHER" id="PTHR42867">
    <property type="entry name" value="MEMBRANE PROTEIN-RELATED"/>
    <property type="match status" value="1"/>
</dbReference>
<dbReference type="OrthoDB" id="9784805at2"/>
<keyword evidence="3" id="KW-1185">Reference proteome</keyword>
<name>A0A2U3QJL5_9BACT</name>
<evidence type="ECO:0000256" key="1">
    <source>
        <dbReference type="SAM" id="Phobius"/>
    </source>
</evidence>
<protein>
    <recommendedName>
        <fullName evidence="4">DUF1385 domain-containing protein</fullName>
    </recommendedName>
</protein>
<dbReference type="InterPro" id="IPR010787">
    <property type="entry name" value="DUF1385"/>
</dbReference>
<proteinExistence type="predicted"/>
<accession>A0A2U3QJL5</accession>
<reference evidence="3" key="1">
    <citation type="submission" date="2018-03" db="EMBL/GenBank/DDBJ databases">
        <authorList>
            <person name="Zecchin S."/>
        </authorList>
    </citation>
    <scope>NUCLEOTIDE SEQUENCE [LARGE SCALE GENOMIC DNA]</scope>
</reference>
<gene>
    <name evidence="2" type="ORF">NBG4_60016</name>
</gene>
<feature type="transmembrane region" description="Helical" evidence="1">
    <location>
        <begin position="217"/>
        <end position="239"/>
    </location>
</feature>
<dbReference type="Proteomes" id="UP000245125">
    <property type="component" value="Unassembled WGS sequence"/>
</dbReference>
<keyword evidence="1" id="KW-0812">Transmembrane</keyword>
<dbReference type="PANTHER" id="PTHR42867:SF1">
    <property type="entry name" value="MEMBRANE PROTEIN-RELATED"/>
    <property type="match status" value="1"/>
</dbReference>
<keyword evidence="1" id="KW-1133">Transmembrane helix</keyword>
<dbReference type="EMBL" id="OUUY01000108">
    <property type="protein sequence ID" value="SPQ01540.1"/>
    <property type="molecule type" value="Genomic_DNA"/>
</dbReference>
<dbReference type="AlphaFoldDB" id="A0A2U3QJL5"/>
<evidence type="ECO:0000313" key="2">
    <source>
        <dbReference type="EMBL" id="SPQ01540.1"/>
    </source>
</evidence>
<evidence type="ECO:0008006" key="4">
    <source>
        <dbReference type="Google" id="ProtNLM"/>
    </source>
</evidence>
<feature type="transmembrane region" description="Helical" evidence="1">
    <location>
        <begin position="89"/>
        <end position="111"/>
    </location>
</feature>
<sequence>MKNVGGQAVIEGVMMKSAENWTVAVRDQGGMIHLKGERLAKLPRALKLPMVRGVVALFQALALGIKAIEFSANKAYSEESQENLSKLSITLTIIFSIVLGIGLFILLPLYATKLLGLVFHGISKNSILFNLTDGVVRVFIFLVYVVLIGVWKEMARIFMYHGAEHKVIHAYEEGEVLTVENARKYSPLHPRCGTSFLMIVMVVSILIFSFIPQHWPFIYKFLARIFFVPVIAGTSFELLKFSAKMKDNPFISFMIQPGLLLQRLTTREPDDSQIEVAIRALEEVLKLEEGHA</sequence>
<feature type="transmembrane region" description="Helical" evidence="1">
    <location>
        <begin position="192"/>
        <end position="211"/>
    </location>
</feature>
<keyword evidence="1" id="KW-0472">Membrane</keyword>
<organism evidence="2 3">
    <name type="scientific">Candidatus Sulfobium mesophilum</name>
    <dbReference type="NCBI Taxonomy" id="2016548"/>
    <lineage>
        <taxon>Bacteria</taxon>
        <taxon>Pseudomonadati</taxon>
        <taxon>Nitrospirota</taxon>
        <taxon>Nitrospiria</taxon>
        <taxon>Nitrospirales</taxon>
        <taxon>Nitrospiraceae</taxon>
        <taxon>Candidatus Sulfobium</taxon>
    </lineage>
</organism>
<dbReference type="Pfam" id="PF07136">
    <property type="entry name" value="DUF1385"/>
    <property type="match status" value="1"/>
</dbReference>
<evidence type="ECO:0000313" key="3">
    <source>
        <dbReference type="Proteomes" id="UP000245125"/>
    </source>
</evidence>